<sequence>MSLSASPLSPALSTPVAVTGRLAAGVSTLVAAVREHLRIRRAIRDLNEVGPALLKDMGIQRGEIERVARYGRRGS</sequence>
<dbReference type="Proteomes" id="UP000237889">
    <property type="component" value="Chromosome"/>
</dbReference>
<proteinExistence type="predicted"/>
<dbReference type="Pfam" id="PF06568">
    <property type="entry name" value="YjiS-like"/>
    <property type="match status" value="1"/>
</dbReference>
<dbReference type="KEGG" id="phr:C6569_12370"/>
<feature type="domain" description="YjiS-like" evidence="1">
    <location>
        <begin position="29"/>
        <end position="65"/>
    </location>
</feature>
<organism evidence="2 3">
    <name type="scientific">Phreatobacter cathodiphilus</name>
    <dbReference type="NCBI Taxonomy" id="1868589"/>
    <lineage>
        <taxon>Bacteria</taxon>
        <taxon>Pseudomonadati</taxon>
        <taxon>Pseudomonadota</taxon>
        <taxon>Alphaproteobacteria</taxon>
        <taxon>Hyphomicrobiales</taxon>
        <taxon>Phreatobacteraceae</taxon>
        <taxon>Phreatobacter</taxon>
    </lineage>
</organism>
<dbReference type="EMBL" id="CP027668">
    <property type="protein sequence ID" value="AVO45798.1"/>
    <property type="molecule type" value="Genomic_DNA"/>
</dbReference>
<gene>
    <name evidence="2" type="ORF">C6569_12370</name>
</gene>
<name>A0A2S0NCA9_9HYPH</name>
<dbReference type="InterPro" id="IPR009506">
    <property type="entry name" value="YjiS-like"/>
</dbReference>
<keyword evidence="3" id="KW-1185">Reference proteome</keyword>
<protein>
    <recommendedName>
        <fullName evidence="1">YjiS-like domain-containing protein</fullName>
    </recommendedName>
</protein>
<evidence type="ECO:0000313" key="3">
    <source>
        <dbReference type="Proteomes" id="UP000237889"/>
    </source>
</evidence>
<dbReference type="OrthoDB" id="8420502at2"/>
<dbReference type="RefSeq" id="WP_106749139.1">
    <property type="nucleotide sequence ID" value="NZ_CP027668.1"/>
</dbReference>
<evidence type="ECO:0000313" key="2">
    <source>
        <dbReference type="EMBL" id="AVO45798.1"/>
    </source>
</evidence>
<dbReference type="AlphaFoldDB" id="A0A2S0NCA9"/>
<reference evidence="2 3" key="1">
    <citation type="submission" date="2018-03" db="EMBL/GenBank/DDBJ databases">
        <title>Genome sequencing of Phreatobacter sp.</title>
        <authorList>
            <person name="Kim S.-J."/>
            <person name="Heo J."/>
            <person name="Kwon S.-W."/>
        </authorList>
    </citation>
    <scope>NUCLEOTIDE SEQUENCE [LARGE SCALE GENOMIC DNA]</scope>
    <source>
        <strain evidence="2 3">S-12</strain>
    </source>
</reference>
<evidence type="ECO:0000259" key="1">
    <source>
        <dbReference type="Pfam" id="PF06568"/>
    </source>
</evidence>
<accession>A0A2S0NCA9</accession>